<dbReference type="Proteomes" id="UP001150581">
    <property type="component" value="Unassembled WGS sequence"/>
</dbReference>
<gene>
    <name evidence="1" type="primary">VPS27</name>
    <name evidence="1" type="ORF">LPJ66_000225</name>
</gene>
<accession>A0ACC1IWK1</accession>
<protein>
    <submittedName>
        <fullName evidence="1">Vacuolar protein-sorting-associated protein 27</fullName>
    </submittedName>
</protein>
<name>A0ACC1IWK1_9FUNG</name>
<evidence type="ECO:0000313" key="1">
    <source>
        <dbReference type="EMBL" id="KAJ1902136.1"/>
    </source>
</evidence>
<reference evidence="1" key="1">
    <citation type="submission" date="2022-07" db="EMBL/GenBank/DDBJ databases">
        <title>Phylogenomic reconstructions and comparative analyses of Kickxellomycotina fungi.</title>
        <authorList>
            <person name="Reynolds N.K."/>
            <person name="Stajich J.E."/>
            <person name="Barry K."/>
            <person name="Grigoriev I.V."/>
            <person name="Crous P."/>
            <person name="Smith M.E."/>
        </authorList>
    </citation>
    <scope>NUCLEOTIDE SEQUENCE</scope>
    <source>
        <strain evidence="1">Benny 63K</strain>
    </source>
</reference>
<sequence length="760" mass="83538">MVTRLLYGNPIEDEVNRLTAEDVPNHELDITGAIEFADKIRSKEYSAKEVARVLRKRMQYPNPNVQILVLSLSDICVKNGGQLVQLEISRREFIDDIANLLETQTGRAFDLRKLVVKLIQEWALLFRGNVEMSYTNGVYERLKRSGYIFPELDAATSGAMIDTASAPEWEDSPVCQRCRTSFTFTNRKHHCRHCGKCFCKDCSSNTTTIPKFAIYDPVRVCHGCYLRLKKIVPDSESTPTGSTAAHGGSQPRPHRSSISTPARPATTTPAVDDADEDLKRAIELSLQETQKRPNYADYTLKPVSSGYSAPAAISATTAPAPAVVSNASATRYPNITSSEPYPLVSAPANNNQVEDEDPDLLAAIEASLRDIPGSDVPDYLAPSNTSYPSFSHTGHYASPPPVVKVGASMTAFMPAAGADEDEDVNPLSAAERENVQIFESLLTRLHESGQDISNDPQIQYLYETIGQIHPKITDAIDRVDQKTNEFNKLHDRIVTAIKIYDQLLDKRLRPASYGGQNAGMSTNVPSYMPTQQSMYPAVPAQQATFTPPAHPGQYQTPASESAYDHQRAASPYYMQQPDQQPHAPPYQQYNHQQQHPQPQPQFQHQNQQPQPQPQQFATNSHPPAIPAQTYSASPGYAPNLSYMPVSNVSAPSSMGAIQQEQHIQPQPIQAPLIGVSPVHQQNVAMSRSPPTNPYFVPPPVVHMPNIPVMQPSAAHQVSAPQMSPQSTLAPSHMQSPALVPAPGLVPASVPEPEEVMLIEF</sequence>
<evidence type="ECO:0000313" key="2">
    <source>
        <dbReference type="Proteomes" id="UP001150581"/>
    </source>
</evidence>
<dbReference type="EMBL" id="JANBPG010000005">
    <property type="protein sequence ID" value="KAJ1902136.1"/>
    <property type="molecule type" value="Genomic_DNA"/>
</dbReference>
<organism evidence="1 2">
    <name type="scientific">Kickxella alabastrina</name>
    <dbReference type="NCBI Taxonomy" id="61397"/>
    <lineage>
        <taxon>Eukaryota</taxon>
        <taxon>Fungi</taxon>
        <taxon>Fungi incertae sedis</taxon>
        <taxon>Zoopagomycota</taxon>
        <taxon>Kickxellomycotina</taxon>
        <taxon>Kickxellomycetes</taxon>
        <taxon>Kickxellales</taxon>
        <taxon>Kickxellaceae</taxon>
        <taxon>Kickxella</taxon>
    </lineage>
</organism>
<keyword evidence="2" id="KW-1185">Reference proteome</keyword>
<comment type="caution">
    <text evidence="1">The sequence shown here is derived from an EMBL/GenBank/DDBJ whole genome shotgun (WGS) entry which is preliminary data.</text>
</comment>
<proteinExistence type="predicted"/>